<dbReference type="eggNOG" id="COG0673">
    <property type="taxonomic scope" value="Bacteria"/>
</dbReference>
<dbReference type="Gene3D" id="3.30.360.10">
    <property type="entry name" value="Dihydrodipicolinate Reductase, domain 2"/>
    <property type="match status" value="1"/>
</dbReference>
<dbReference type="SUPFAM" id="SSF55347">
    <property type="entry name" value="Glyceraldehyde-3-phosphate dehydrogenase-like, C-terminal domain"/>
    <property type="match status" value="1"/>
</dbReference>
<reference evidence="3" key="1">
    <citation type="submission" date="2006-10" db="EMBL/GenBank/DDBJ databases">
        <title>Complete sequence of Solibacter usitatus Ellin6076.</title>
        <authorList>
            <consortium name="US DOE Joint Genome Institute"/>
            <person name="Copeland A."/>
            <person name="Lucas S."/>
            <person name="Lapidus A."/>
            <person name="Barry K."/>
            <person name="Detter J.C."/>
            <person name="Glavina del Rio T."/>
            <person name="Hammon N."/>
            <person name="Israni S."/>
            <person name="Dalin E."/>
            <person name="Tice H."/>
            <person name="Pitluck S."/>
            <person name="Thompson L.S."/>
            <person name="Brettin T."/>
            <person name="Bruce D."/>
            <person name="Han C."/>
            <person name="Tapia R."/>
            <person name="Gilna P."/>
            <person name="Schmutz J."/>
            <person name="Larimer F."/>
            <person name="Land M."/>
            <person name="Hauser L."/>
            <person name="Kyrpides N."/>
            <person name="Mikhailova N."/>
            <person name="Janssen P.H."/>
            <person name="Kuske C.R."/>
            <person name="Richardson P."/>
        </authorList>
    </citation>
    <scope>NUCLEOTIDE SEQUENCE</scope>
    <source>
        <strain evidence="3">Ellin6076</strain>
    </source>
</reference>
<protein>
    <submittedName>
        <fullName evidence="3">Oxidoreductase domain protein</fullName>
    </submittedName>
</protein>
<dbReference type="InterPro" id="IPR043906">
    <property type="entry name" value="Gfo/Idh/MocA_OxRdtase_bact_C"/>
</dbReference>
<dbReference type="AlphaFoldDB" id="Q01SZ8"/>
<proteinExistence type="predicted"/>
<dbReference type="HOGENOM" id="CLU_023194_24_0_0"/>
<dbReference type="PANTHER" id="PTHR43818:SF10">
    <property type="entry name" value="NADH-DEPENDENT DEHYDROGENASE-RELATED"/>
    <property type="match status" value="1"/>
</dbReference>
<dbReference type="KEGG" id="sus:Acid_6296"/>
<organism evidence="3">
    <name type="scientific">Solibacter usitatus (strain Ellin6076)</name>
    <dbReference type="NCBI Taxonomy" id="234267"/>
    <lineage>
        <taxon>Bacteria</taxon>
        <taxon>Pseudomonadati</taxon>
        <taxon>Acidobacteriota</taxon>
        <taxon>Terriglobia</taxon>
        <taxon>Bryobacterales</taxon>
        <taxon>Solibacteraceae</taxon>
        <taxon>Candidatus Solibacter</taxon>
    </lineage>
</organism>
<feature type="domain" description="Gfo/Idh/MocA-like oxidoreductase bacterial type C-terminal" evidence="2">
    <location>
        <begin position="210"/>
        <end position="268"/>
    </location>
</feature>
<dbReference type="Gene3D" id="3.40.50.720">
    <property type="entry name" value="NAD(P)-binding Rossmann-like Domain"/>
    <property type="match status" value="1"/>
</dbReference>
<gene>
    <name evidence="3" type="ordered locus">Acid_6296</name>
</gene>
<name>Q01SZ8_SOLUE</name>
<dbReference type="InterPro" id="IPR000683">
    <property type="entry name" value="Gfo/Idh/MocA-like_OxRdtase_N"/>
</dbReference>
<dbReference type="InterPro" id="IPR036291">
    <property type="entry name" value="NAD(P)-bd_dom_sf"/>
</dbReference>
<sequence length="457" mass="50794" precursor="true">MAQKAFSRRHFFFGSLLAGAVPNAGFGSSASLKRLGYKSPNEKLNIAAIGAGGKGNSDIAGCSTENIVAMADPDDQRAAKTFAAYPKVPKYKDFRRMLDKEVKNIDAVLVSCPDHLHGTAAMWAMARGKHVYCQKPLTRTVWEAQQLTLAAEKYNVATQMGNQGYSQVGARECCEIIWNGDIGNVTEVHAWTNRPDPYWPQGPDVVPKDGPIPATLDWDAWLADAEPRTYSPSYVPHNWRAFPDFGCGAIGDMACHILGTPNMAMRLDAPVSVECLKMEGKSQYTFPYRVAIRFDFPERGNMPAMKLFWYDRMTAPPKFEGVPEGELIGDKDVNGSLFIGDKGMVTTGCYGERTRLVPAEKMADYKKPPEVLPRCPGPAEDWVKAHYRDWIRAAKGGVPACSNFSVSGPFVQWMLLGVIAMRLEGKLMWDADKSRFTNNEEANRLLMPKFRKGWKFV</sequence>
<dbReference type="InParanoid" id="Q01SZ8"/>
<evidence type="ECO:0000259" key="1">
    <source>
        <dbReference type="Pfam" id="PF01408"/>
    </source>
</evidence>
<dbReference type="Pfam" id="PF19051">
    <property type="entry name" value="GFO_IDH_MocA_C2"/>
    <property type="match status" value="1"/>
</dbReference>
<dbReference type="SUPFAM" id="SSF51735">
    <property type="entry name" value="NAD(P)-binding Rossmann-fold domains"/>
    <property type="match status" value="1"/>
</dbReference>
<dbReference type="InterPro" id="IPR050463">
    <property type="entry name" value="Gfo/Idh/MocA_oxidrdct_glycsds"/>
</dbReference>
<dbReference type="STRING" id="234267.Acid_6296"/>
<dbReference type="EMBL" id="CP000473">
    <property type="protein sequence ID" value="ABJ87222.1"/>
    <property type="molecule type" value="Genomic_DNA"/>
</dbReference>
<evidence type="ECO:0000313" key="3">
    <source>
        <dbReference type="EMBL" id="ABJ87222.1"/>
    </source>
</evidence>
<feature type="domain" description="Gfo/Idh/MocA-like oxidoreductase N-terminal" evidence="1">
    <location>
        <begin position="45"/>
        <end position="161"/>
    </location>
</feature>
<dbReference type="GO" id="GO:0000166">
    <property type="term" value="F:nucleotide binding"/>
    <property type="evidence" value="ECO:0007669"/>
    <property type="project" value="InterPro"/>
</dbReference>
<evidence type="ECO:0000259" key="2">
    <source>
        <dbReference type="Pfam" id="PF19051"/>
    </source>
</evidence>
<dbReference type="Pfam" id="PF01408">
    <property type="entry name" value="GFO_IDH_MocA"/>
    <property type="match status" value="1"/>
</dbReference>
<dbReference type="OrthoDB" id="9792935at2"/>
<accession>Q01SZ8</accession>
<dbReference type="PANTHER" id="PTHR43818">
    <property type="entry name" value="BCDNA.GH03377"/>
    <property type="match status" value="1"/>
</dbReference>